<keyword evidence="9" id="KW-1185">Reference proteome</keyword>
<feature type="compositionally biased region" description="Polar residues" evidence="6">
    <location>
        <begin position="1"/>
        <end position="10"/>
    </location>
</feature>
<name>A0A834LWU4_RHOSS</name>
<evidence type="ECO:0000259" key="7">
    <source>
        <dbReference type="PROSITE" id="PS50888"/>
    </source>
</evidence>
<keyword evidence="5" id="KW-0539">Nucleus</keyword>
<comment type="caution">
    <text evidence="8">The sequence shown here is derived from an EMBL/GenBank/DDBJ whole genome shotgun (WGS) entry which is preliminary data.</text>
</comment>
<evidence type="ECO:0000256" key="5">
    <source>
        <dbReference type="ARBA" id="ARBA00023242"/>
    </source>
</evidence>
<accession>A0A834LWU4</accession>
<reference evidence="8" key="1">
    <citation type="submission" date="2019-11" db="EMBL/GenBank/DDBJ databases">
        <authorList>
            <person name="Liu Y."/>
            <person name="Hou J."/>
            <person name="Li T.-Q."/>
            <person name="Guan C.-H."/>
            <person name="Wu X."/>
            <person name="Wu H.-Z."/>
            <person name="Ling F."/>
            <person name="Zhang R."/>
            <person name="Shi X.-G."/>
            <person name="Ren J.-P."/>
            <person name="Chen E.-F."/>
            <person name="Sun J.-M."/>
        </authorList>
    </citation>
    <scope>NUCLEOTIDE SEQUENCE</scope>
    <source>
        <strain evidence="8">Adult_tree_wgs_1</strain>
        <tissue evidence="8">Leaves</tissue>
    </source>
</reference>
<evidence type="ECO:0000256" key="6">
    <source>
        <dbReference type="SAM" id="MobiDB-lite"/>
    </source>
</evidence>
<evidence type="ECO:0000256" key="4">
    <source>
        <dbReference type="ARBA" id="ARBA00023163"/>
    </source>
</evidence>
<dbReference type="PROSITE" id="PS50888">
    <property type="entry name" value="BHLH"/>
    <property type="match status" value="1"/>
</dbReference>
<dbReference type="Pfam" id="PF00010">
    <property type="entry name" value="HLH"/>
    <property type="match status" value="1"/>
</dbReference>
<dbReference type="GO" id="GO:0000978">
    <property type="term" value="F:RNA polymerase II cis-regulatory region sequence-specific DNA binding"/>
    <property type="evidence" value="ECO:0007669"/>
    <property type="project" value="TreeGrafter"/>
</dbReference>
<dbReference type="EMBL" id="WJXA01000001">
    <property type="protein sequence ID" value="KAF7153762.1"/>
    <property type="molecule type" value="Genomic_DNA"/>
</dbReference>
<dbReference type="AlphaFoldDB" id="A0A834LWU4"/>
<feature type="region of interest" description="Disordered" evidence="6">
    <location>
        <begin position="1"/>
        <end position="26"/>
    </location>
</feature>
<protein>
    <recommendedName>
        <fullName evidence="7">BHLH domain-containing protein</fullName>
    </recommendedName>
</protein>
<feature type="domain" description="BHLH" evidence="7">
    <location>
        <begin position="465"/>
        <end position="528"/>
    </location>
</feature>
<evidence type="ECO:0000256" key="3">
    <source>
        <dbReference type="ARBA" id="ARBA00023125"/>
    </source>
</evidence>
<dbReference type="InterPro" id="IPR011598">
    <property type="entry name" value="bHLH_dom"/>
</dbReference>
<dbReference type="InterPro" id="IPR036638">
    <property type="entry name" value="HLH_DNA-bd_sf"/>
</dbReference>
<dbReference type="PANTHER" id="PTHR16223">
    <property type="entry name" value="TRANSCRIPTION FACTOR BHLH83-RELATED"/>
    <property type="match status" value="1"/>
</dbReference>
<dbReference type="SUPFAM" id="SSF47459">
    <property type="entry name" value="HLH, helix-loop-helix DNA-binding domain"/>
    <property type="match status" value="1"/>
</dbReference>
<sequence length="556" mass="61387">MNTGLFSSNPKHPDVQNMKGRESMNTDDLYNQYQNQQQGSALVRYRSAPSSFFASLIDDGGEEEDLLNRQSSSGSESIFDVTAEKKQYSSIYETSLDRRDLVNQNESWVTSTCGGDGGGDLRGFYYKDDVAMENNSIMEHGKRSGGGAVGGGSSNCSNLIRQSSSPAVFFSALNADTAWRGGYPGRWADVLKDVAKALGALGKLESLSEIGKQNLALAAAVVDDETPTPNESTSPKAPKAFATSLIAFALRPRCPQHHARKKRMSPSTKTCPNIFEPDDWIVDSRTRTMGPDGWRRMRRRRVLYSIDHAPNLYNWLLKNLNKFAGFGDLKNVGSFRAGNGTNGKVSTSNRFNGIINFSSGPSSSSRFMPKITESGNGNGTIEASSPQTRFQNDSWTVTGLKRNRDDNESQLFGFNALNGDSSSYATGLTHHLSLPKNSAERDAVEEFLQFQQDSVPCKIRAKRGCATHPRSIAERTRRTRISERMRKLQELFPKMDKAITNSSLSVIYWQQTSTADMLDWAVEYIKDLQKEVKTLTDKGSKCTCSGEGKQVPNPTL</sequence>
<dbReference type="PANTHER" id="PTHR16223:SF345">
    <property type="entry name" value="TRANSCRIPTION FACTOR BHLH130-LIKE"/>
    <property type="match status" value="1"/>
</dbReference>
<dbReference type="SMART" id="SM00353">
    <property type="entry name" value="HLH"/>
    <property type="match status" value="1"/>
</dbReference>
<keyword evidence="2" id="KW-0805">Transcription regulation</keyword>
<comment type="subcellular location">
    <subcellularLocation>
        <location evidence="1">Nucleus</location>
    </subcellularLocation>
</comment>
<dbReference type="Gene3D" id="4.10.280.10">
    <property type="entry name" value="Helix-loop-helix DNA-binding domain"/>
    <property type="match status" value="1"/>
</dbReference>
<dbReference type="GO" id="GO:0046983">
    <property type="term" value="F:protein dimerization activity"/>
    <property type="evidence" value="ECO:0007669"/>
    <property type="project" value="InterPro"/>
</dbReference>
<evidence type="ECO:0000313" key="9">
    <source>
        <dbReference type="Proteomes" id="UP000626092"/>
    </source>
</evidence>
<evidence type="ECO:0000256" key="2">
    <source>
        <dbReference type="ARBA" id="ARBA00023015"/>
    </source>
</evidence>
<keyword evidence="3" id="KW-0238">DNA-binding</keyword>
<gene>
    <name evidence="8" type="ORF">RHSIM_Rhsim01G0131000</name>
</gene>
<dbReference type="GO" id="GO:0000981">
    <property type="term" value="F:DNA-binding transcription factor activity, RNA polymerase II-specific"/>
    <property type="evidence" value="ECO:0007669"/>
    <property type="project" value="TreeGrafter"/>
</dbReference>
<evidence type="ECO:0000313" key="8">
    <source>
        <dbReference type="EMBL" id="KAF7153762.1"/>
    </source>
</evidence>
<dbReference type="Proteomes" id="UP000626092">
    <property type="component" value="Unassembled WGS sequence"/>
</dbReference>
<evidence type="ECO:0000256" key="1">
    <source>
        <dbReference type="ARBA" id="ARBA00004123"/>
    </source>
</evidence>
<dbReference type="OrthoDB" id="2019494at2759"/>
<dbReference type="InterPro" id="IPR045843">
    <property type="entry name" value="IND-like"/>
</dbReference>
<dbReference type="GO" id="GO:0005634">
    <property type="term" value="C:nucleus"/>
    <property type="evidence" value="ECO:0007669"/>
    <property type="project" value="UniProtKB-SubCell"/>
</dbReference>
<dbReference type="InterPro" id="IPR045239">
    <property type="entry name" value="bHLH95_bHLH"/>
</dbReference>
<proteinExistence type="predicted"/>
<organism evidence="8 9">
    <name type="scientific">Rhododendron simsii</name>
    <name type="common">Sims's rhododendron</name>
    <dbReference type="NCBI Taxonomy" id="118357"/>
    <lineage>
        <taxon>Eukaryota</taxon>
        <taxon>Viridiplantae</taxon>
        <taxon>Streptophyta</taxon>
        <taxon>Embryophyta</taxon>
        <taxon>Tracheophyta</taxon>
        <taxon>Spermatophyta</taxon>
        <taxon>Magnoliopsida</taxon>
        <taxon>eudicotyledons</taxon>
        <taxon>Gunneridae</taxon>
        <taxon>Pentapetalae</taxon>
        <taxon>asterids</taxon>
        <taxon>Ericales</taxon>
        <taxon>Ericaceae</taxon>
        <taxon>Ericoideae</taxon>
        <taxon>Rhodoreae</taxon>
        <taxon>Rhododendron</taxon>
    </lineage>
</organism>
<feature type="compositionally biased region" description="Basic and acidic residues" evidence="6">
    <location>
        <begin position="11"/>
        <end position="24"/>
    </location>
</feature>
<keyword evidence="4" id="KW-0804">Transcription</keyword>
<dbReference type="CDD" id="cd11393">
    <property type="entry name" value="bHLH_AtbHLH_like"/>
    <property type="match status" value="1"/>
</dbReference>